<dbReference type="SUPFAM" id="SSF53927">
    <property type="entry name" value="Cytidine deaminase-like"/>
    <property type="match status" value="1"/>
</dbReference>
<name>A0AAJ5YQT2_9BASI</name>
<dbReference type="InterPro" id="IPR016193">
    <property type="entry name" value="Cytidine_deaminase-like"/>
</dbReference>
<organism evidence="3 4">
    <name type="scientific">Malassezia yamatoensis</name>
    <dbReference type="NCBI Taxonomy" id="253288"/>
    <lineage>
        <taxon>Eukaryota</taxon>
        <taxon>Fungi</taxon>
        <taxon>Dikarya</taxon>
        <taxon>Basidiomycota</taxon>
        <taxon>Ustilaginomycotina</taxon>
        <taxon>Malasseziomycetes</taxon>
        <taxon>Malasseziales</taxon>
        <taxon>Malasseziaceae</taxon>
        <taxon>Malassezia</taxon>
    </lineage>
</organism>
<dbReference type="PANTHER" id="PTHR11079">
    <property type="entry name" value="CYTOSINE DEAMINASE FAMILY MEMBER"/>
    <property type="match status" value="1"/>
</dbReference>
<gene>
    <name evidence="3" type="ORF">MYAM1_001526</name>
</gene>
<dbReference type="Pfam" id="PF00383">
    <property type="entry name" value="dCMP_cyt_deam_1"/>
    <property type="match status" value="1"/>
</dbReference>
<dbReference type="GO" id="GO:0052717">
    <property type="term" value="F:tRNA-specific adenosine-34 deaminase activity"/>
    <property type="evidence" value="ECO:0007669"/>
    <property type="project" value="TreeGrafter"/>
</dbReference>
<evidence type="ECO:0000313" key="4">
    <source>
        <dbReference type="Proteomes" id="UP001219567"/>
    </source>
</evidence>
<evidence type="ECO:0000313" key="3">
    <source>
        <dbReference type="EMBL" id="WFC98794.1"/>
    </source>
</evidence>
<dbReference type="GO" id="GO:0005737">
    <property type="term" value="C:cytoplasm"/>
    <property type="evidence" value="ECO:0007669"/>
    <property type="project" value="TreeGrafter"/>
</dbReference>
<dbReference type="GO" id="GO:0002100">
    <property type="term" value="P:tRNA wobble adenosine to inosine editing"/>
    <property type="evidence" value="ECO:0007669"/>
    <property type="project" value="TreeGrafter"/>
</dbReference>
<keyword evidence="4" id="KW-1185">Reference proteome</keyword>
<dbReference type="EMBL" id="CP119943">
    <property type="protein sequence ID" value="WFC98794.1"/>
    <property type="molecule type" value="Genomic_DNA"/>
</dbReference>
<accession>A0AAJ5YQT2</accession>
<reference evidence="3 4" key="1">
    <citation type="submission" date="2023-03" db="EMBL/GenBank/DDBJ databases">
        <title>Mating type loci evolution in Malassezia.</title>
        <authorList>
            <person name="Coelho M.A."/>
        </authorList>
    </citation>
    <scope>NUCLEOTIDE SEQUENCE [LARGE SCALE GENOMIC DNA]</scope>
    <source>
        <strain evidence="3 4">CBS 9725</strain>
    </source>
</reference>
<dbReference type="GO" id="GO:0005634">
    <property type="term" value="C:nucleus"/>
    <property type="evidence" value="ECO:0007669"/>
    <property type="project" value="TreeGrafter"/>
</dbReference>
<protein>
    <recommendedName>
        <fullName evidence="2">CMP/dCMP-type deaminase domain-containing protein</fullName>
    </recommendedName>
</protein>
<dbReference type="Proteomes" id="UP001219567">
    <property type="component" value="Chromosome 1"/>
</dbReference>
<dbReference type="Gene3D" id="3.40.140.10">
    <property type="entry name" value="Cytidine Deaminase, domain 2"/>
    <property type="match status" value="1"/>
</dbReference>
<sequence>MATVGCAVYVPREEQSEEDLQYMHMALDMAYEAMKHEEVPVGCVFVQNGKVIAKARNRTNELMNATRHAELEAIDEILRNQPPTNPNFGCAPHSGCIGDNPMLCTTLYVTIEPCLMCASALRQIGIGRVVFGAGNERFGGNGTVIPIQSSPYLAYSPPYESVGGFLREEAILVLRQFYLTENIKAPKPKAKASRVLKTQVAPPGISMHAIAASESKSESNVSY</sequence>
<feature type="domain" description="CMP/dCMP-type deaminase" evidence="2">
    <location>
        <begin position="17"/>
        <end position="132"/>
    </location>
</feature>
<dbReference type="CDD" id="cd01285">
    <property type="entry name" value="nucleoside_deaminase"/>
    <property type="match status" value="1"/>
</dbReference>
<keyword evidence="1" id="KW-0378">Hydrolase</keyword>
<dbReference type="InterPro" id="IPR002125">
    <property type="entry name" value="CMP_dCMP_dom"/>
</dbReference>
<evidence type="ECO:0000256" key="1">
    <source>
        <dbReference type="ARBA" id="ARBA00022801"/>
    </source>
</evidence>
<dbReference type="AlphaFoldDB" id="A0AAJ5YQT2"/>
<proteinExistence type="predicted"/>
<dbReference type="PANTHER" id="PTHR11079:SF149">
    <property type="entry name" value="TRNA-SPECIFIC ADENOSINE DEAMINASE 2"/>
    <property type="match status" value="1"/>
</dbReference>
<evidence type="ECO:0000259" key="2">
    <source>
        <dbReference type="Pfam" id="PF00383"/>
    </source>
</evidence>